<proteinExistence type="inferred from homology"/>
<dbReference type="Pfam" id="PF03466">
    <property type="entry name" value="LysR_substrate"/>
    <property type="match status" value="1"/>
</dbReference>
<feature type="domain" description="HTH lysR-type" evidence="5">
    <location>
        <begin position="1"/>
        <end position="38"/>
    </location>
</feature>
<accession>A0ABV2GSF0</accession>
<evidence type="ECO:0000256" key="3">
    <source>
        <dbReference type="ARBA" id="ARBA00023125"/>
    </source>
</evidence>
<name>A0ABV2GSF0_9HYPH</name>
<dbReference type="SUPFAM" id="SSF46785">
    <property type="entry name" value="Winged helix' DNA-binding domain"/>
    <property type="match status" value="1"/>
</dbReference>
<organism evidence="6 7">
    <name type="scientific">Mesorhizobium robiniae</name>
    <dbReference type="NCBI Taxonomy" id="559315"/>
    <lineage>
        <taxon>Bacteria</taxon>
        <taxon>Pseudomonadati</taxon>
        <taxon>Pseudomonadota</taxon>
        <taxon>Alphaproteobacteria</taxon>
        <taxon>Hyphomicrobiales</taxon>
        <taxon>Phyllobacteriaceae</taxon>
        <taxon>Mesorhizobium</taxon>
    </lineage>
</organism>
<evidence type="ECO:0000256" key="2">
    <source>
        <dbReference type="ARBA" id="ARBA00023015"/>
    </source>
</evidence>
<dbReference type="CDD" id="cd05466">
    <property type="entry name" value="PBP2_LTTR_substrate"/>
    <property type="match status" value="1"/>
</dbReference>
<dbReference type="Gene3D" id="1.10.10.10">
    <property type="entry name" value="Winged helix-like DNA-binding domain superfamily/Winged helix DNA-binding domain"/>
    <property type="match status" value="1"/>
</dbReference>
<evidence type="ECO:0000256" key="4">
    <source>
        <dbReference type="ARBA" id="ARBA00023163"/>
    </source>
</evidence>
<dbReference type="GO" id="GO:0003677">
    <property type="term" value="F:DNA binding"/>
    <property type="evidence" value="ECO:0007669"/>
    <property type="project" value="UniProtKB-KW"/>
</dbReference>
<comment type="caution">
    <text evidence="6">The sequence shown here is derived from an EMBL/GenBank/DDBJ whole genome shotgun (WGS) entry which is preliminary data.</text>
</comment>
<reference evidence="6 7" key="1">
    <citation type="submission" date="2024-06" db="EMBL/GenBank/DDBJ databases">
        <title>Genomic Encyclopedia of Type Strains, Phase IV (KMG-IV): sequencing the most valuable type-strain genomes for metagenomic binning, comparative biology and taxonomic classification.</title>
        <authorList>
            <person name="Goeker M."/>
        </authorList>
    </citation>
    <scope>NUCLEOTIDE SEQUENCE [LARGE SCALE GENOMIC DNA]</scope>
    <source>
        <strain evidence="6 7">DSM 100022</strain>
    </source>
</reference>
<dbReference type="Gene3D" id="3.40.190.290">
    <property type="match status" value="1"/>
</dbReference>
<dbReference type="Proteomes" id="UP001549204">
    <property type="component" value="Unassembled WGS sequence"/>
</dbReference>
<evidence type="ECO:0000259" key="5">
    <source>
        <dbReference type="PROSITE" id="PS50931"/>
    </source>
</evidence>
<dbReference type="PANTHER" id="PTHR30126:SF39">
    <property type="entry name" value="HTH-TYPE TRANSCRIPTIONAL REGULATOR CYSL"/>
    <property type="match status" value="1"/>
</dbReference>
<dbReference type="InterPro" id="IPR005119">
    <property type="entry name" value="LysR_subst-bd"/>
</dbReference>
<gene>
    <name evidence="6" type="ORF">ABID19_004125</name>
</gene>
<dbReference type="InterPro" id="IPR036388">
    <property type="entry name" value="WH-like_DNA-bd_sf"/>
</dbReference>
<keyword evidence="4" id="KW-0804">Transcription</keyword>
<dbReference type="SUPFAM" id="SSF53850">
    <property type="entry name" value="Periplasmic binding protein-like II"/>
    <property type="match status" value="1"/>
</dbReference>
<dbReference type="Pfam" id="PF00126">
    <property type="entry name" value="HTH_1"/>
    <property type="match status" value="1"/>
</dbReference>
<dbReference type="EMBL" id="JBEPMC010000007">
    <property type="protein sequence ID" value="MET3581079.1"/>
    <property type="molecule type" value="Genomic_DNA"/>
</dbReference>
<dbReference type="Gene3D" id="3.40.190.10">
    <property type="entry name" value="Periplasmic binding protein-like II"/>
    <property type="match status" value="1"/>
</dbReference>
<evidence type="ECO:0000313" key="6">
    <source>
        <dbReference type="EMBL" id="MET3581079.1"/>
    </source>
</evidence>
<keyword evidence="3 6" id="KW-0238">DNA-binding</keyword>
<dbReference type="InterPro" id="IPR000847">
    <property type="entry name" value="LysR_HTH_N"/>
</dbReference>
<keyword evidence="2" id="KW-0805">Transcription regulation</keyword>
<keyword evidence="7" id="KW-1185">Reference proteome</keyword>
<comment type="similarity">
    <text evidence="1">Belongs to the LysR transcriptional regulatory family.</text>
</comment>
<evidence type="ECO:0000313" key="7">
    <source>
        <dbReference type="Proteomes" id="UP001549204"/>
    </source>
</evidence>
<protein>
    <submittedName>
        <fullName evidence="6">DNA-binding transcriptional LysR family regulator</fullName>
    </submittedName>
</protein>
<dbReference type="PANTHER" id="PTHR30126">
    <property type="entry name" value="HTH-TYPE TRANSCRIPTIONAL REGULATOR"/>
    <property type="match status" value="1"/>
</dbReference>
<dbReference type="PRINTS" id="PR00039">
    <property type="entry name" value="HTHLYSR"/>
</dbReference>
<sequence length="265" mass="28116">MSQRLPLTQPAVTRQIQRLEEMLGTELLDRRLKPSRLTPAGVEVLARGKDILAAVDALKSFTKGNEPEGLLRLGLAHGLCDKAVAGAIAGAVARFPKVSLRLKSGWSVELADQHRRGQLDLGFILDGGTSKSGGGVVGTEPLGIIASETIGQQGGIKTMPWVLSPEPCDARQRLVAALAESGRRLTVGAEIQDSALQIEWVRRGHGLGLFPKRLLQGELPEGVALVDAGLDLSLRIVVLRSPHLHLLSKVADAVIEAVTAIVGTD</sequence>
<evidence type="ECO:0000256" key="1">
    <source>
        <dbReference type="ARBA" id="ARBA00009437"/>
    </source>
</evidence>
<dbReference type="PROSITE" id="PS50931">
    <property type="entry name" value="HTH_LYSR"/>
    <property type="match status" value="1"/>
</dbReference>
<dbReference type="InterPro" id="IPR036390">
    <property type="entry name" value="WH_DNA-bd_sf"/>
</dbReference>